<dbReference type="Proteomes" id="UP001152531">
    <property type="component" value="Unassembled WGS sequence"/>
</dbReference>
<organism evidence="1 2">
    <name type="scientific">[Candida] jaroonii</name>
    <dbReference type="NCBI Taxonomy" id="467808"/>
    <lineage>
        <taxon>Eukaryota</taxon>
        <taxon>Fungi</taxon>
        <taxon>Dikarya</taxon>
        <taxon>Ascomycota</taxon>
        <taxon>Saccharomycotina</taxon>
        <taxon>Pichiomycetes</taxon>
        <taxon>Debaryomycetaceae</taxon>
        <taxon>Yamadazyma</taxon>
    </lineage>
</organism>
<reference evidence="1" key="1">
    <citation type="submission" date="2022-06" db="EMBL/GenBank/DDBJ databases">
        <authorList>
            <person name="Legras J.-L."/>
            <person name="Devillers H."/>
            <person name="Grondin C."/>
        </authorList>
    </citation>
    <scope>NUCLEOTIDE SEQUENCE</scope>
    <source>
        <strain evidence="1">CLIB 1444</strain>
    </source>
</reference>
<accession>A0ACA9Y0X7</accession>
<comment type="caution">
    <text evidence="1">The sequence shown here is derived from an EMBL/GenBank/DDBJ whole genome shotgun (WGS) entry which is preliminary data.</text>
</comment>
<name>A0ACA9Y0X7_9ASCO</name>
<gene>
    <name evidence="1" type="ORF">CLIB1444_01S10484</name>
</gene>
<protein>
    <submittedName>
        <fullName evidence="1">Uncharacterized transporter</fullName>
    </submittedName>
</protein>
<keyword evidence="2" id="KW-1185">Reference proteome</keyword>
<sequence>MADESLYISTYEAALALVATSMKKARLRLDTLVVNSIMGGMLFSTGGMFHVILQSNLPETYKQNPGYVELLQGLCYPIGLFYVVTLGCELFNSNILFFSVGLVRGAVSVLDVLISWIVSWWFNLAANIFVCYVICYYSAVFQTEGAIEGSRYLLEYKSSFMFHQTLIKGIAGNFFVSLAIYLQIMAKPLHVKFFLMLLPIFTFVSIGFTHSVADMFVVTMGLINGGNVSVATVAWKVLLPGALGNIIGGSFFGIVIPWYSHIYTVEQDQKLLNLPKYELRDEQPEINTDSRVVRTKTREYEDEYDKDMNFLPDNTVSDNEKRGDNSEDTSSQGNVSPPYGIFGQSAESIPSRTTRTTNRSMSSLNPSRSRKSEIRSPKNVFPVYGMGEPLNREKSIASGYKERDESMDPAESIDLERRESSAEFMGSRIRNYLTRRFSKTDDPEQTVGDPSLNDVSLNSIRQYSVSSHKSFRTDRRGLSNRMINAGIDDRAMNDSDNVAGVSSPQSQPD</sequence>
<evidence type="ECO:0000313" key="2">
    <source>
        <dbReference type="Proteomes" id="UP001152531"/>
    </source>
</evidence>
<proteinExistence type="predicted"/>
<evidence type="ECO:0000313" key="1">
    <source>
        <dbReference type="EMBL" id="CAH6718605.1"/>
    </source>
</evidence>
<dbReference type="EMBL" id="CALSDN010000001">
    <property type="protein sequence ID" value="CAH6718605.1"/>
    <property type="molecule type" value="Genomic_DNA"/>
</dbReference>